<organism evidence="2 3">
    <name type="scientific">Chondromyces apiculatus DSM 436</name>
    <dbReference type="NCBI Taxonomy" id="1192034"/>
    <lineage>
        <taxon>Bacteria</taxon>
        <taxon>Pseudomonadati</taxon>
        <taxon>Myxococcota</taxon>
        <taxon>Polyangia</taxon>
        <taxon>Polyangiales</taxon>
        <taxon>Polyangiaceae</taxon>
        <taxon>Chondromyces</taxon>
    </lineage>
</organism>
<evidence type="ECO:0000313" key="2">
    <source>
        <dbReference type="EMBL" id="EYF07668.1"/>
    </source>
</evidence>
<dbReference type="RefSeq" id="WP_044237180.1">
    <property type="nucleotide sequence ID" value="NZ_ASRX01000008.1"/>
</dbReference>
<name>A0A017TEF3_9BACT</name>
<sequence length="297" mass="32096">MDIVSNLDISRKIIVGNTLSVSHTATRAEPLTTATRERIQAVVTATEGLQMFAKYRPLRVDRATDASVNGCYRTLKAMERSFDDAVVPLGEAQRATVAQARRVRNHLFPEGTTFTQLSMDLQWGALLALRGRVTEPETVADVAALGMQSQVEHMMAHIDLYGRILGQEADKARAGEEEASAAWTRALRLLVAQVLLDYDGDEATRQELLGPYEAQLAQQRAVVRAAKKAQSKGDKPETTPTKPETTPTKPETTPTKASPVMTAPVTTAPTKATTTPTKATTTPTKATTVRGTASARA</sequence>
<comment type="caution">
    <text evidence="2">The sequence shown here is derived from an EMBL/GenBank/DDBJ whole genome shotgun (WGS) entry which is preliminary data.</text>
</comment>
<dbReference type="EMBL" id="ASRX01000008">
    <property type="protein sequence ID" value="EYF07668.1"/>
    <property type="molecule type" value="Genomic_DNA"/>
</dbReference>
<feature type="region of interest" description="Disordered" evidence="1">
    <location>
        <begin position="224"/>
        <end position="297"/>
    </location>
</feature>
<dbReference type="Proteomes" id="UP000019678">
    <property type="component" value="Unassembled WGS sequence"/>
</dbReference>
<dbReference type="AlphaFoldDB" id="A0A017TEF3"/>
<keyword evidence="3" id="KW-1185">Reference proteome</keyword>
<accession>A0A017TEF3</accession>
<evidence type="ECO:0000256" key="1">
    <source>
        <dbReference type="SAM" id="MobiDB-lite"/>
    </source>
</evidence>
<reference evidence="2 3" key="1">
    <citation type="submission" date="2013-05" db="EMBL/GenBank/DDBJ databases">
        <title>Genome assembly of Chondromyces apiculatus DSM 436.</title>
        <authorList>
            <person name="Sharma G."/>
            <person name="Khatri I."/>
            <person name="Kaur C."/>
            <person name="Mayilraj S."/>
            <person name="Subramanian S."/>
        </authorList>
    </citation>
    <scope>NUCLEOTIDE SEQUENCE [LARGE SCALE GENOMIC DNA]</scope>
    <source>
        <strain evidence="2 3">DSM 436</strain>
    </source>
</reference>
<protein>
    <submittedName>
        <fullName evidence="2">Uncharacterized protein</fullName>
    </submittedName>
</protein>
<dbReference type="OrthoDB" id="9860764at2"/>
<feature type="compositionally biased region" description="Low complexity" evidence="1">
    <location>
        <begin position="238"/>
        <end position="289"/>
    </location>
</feature>
<evidence type="ECO:0000313" key="3">
    <source>
        <dbReference type="Proteomes" id="UP000019678"/>
    </source>
</evidence>
<gene>
    <name evidence="2" type="ORF">CAP_8169</name>
</gene>
<proteinExistence type="predicted"/>